<dbReference type="SUPFAM" id="SSF51735">
    <property type="entry name" value="NAD(P)-binding Rossmann-fold domains"/>
    <property type="match status" value="1"/>
</dbReference>
<feature type="site" description="Important for activity" evidence="9 13">
    <location>
        <position position="97"/>
    </location>
</feature>
<comment type="domain">
    <text evidence="9">Possesses an unusual extended V-shaped dimeric structure with each monomer consisting of three distinct domains arranged along a curved 'spinal' alpha-helix. The N-terminal catalytic domain specifically recognizes the glutamate moiety of the substrate. The second domain is the NADPH-binding domain, and the third C-terminal domain is responsible for dimerization.</text>
</comment>
<dbReference type="EMBL" id="AKGD01000001">
    <property type="protein sequence ID" value="EIT69911.1"/>
    <property type="molecule type" value="Genomic_DNA"/>
</dbReference>
<feature type="binding site" evidence="9 11">
    <location>
        <position position="118"/>
    </location>
    <ligand>
        <name>substrate</name>
    </ligand>
</feature>
<evidence type="ECO:0000256" key="11">
    <source>
        <dbReference type="PIRSR" id="PIRSR000445-2"/>
    </source>
</evidence>
<dbReference type="AlphaFoldDB" id="I8T8N0"/>
<keyword evidence="4 9" id="KW-0521">NADP</keyword>
<dbReference type="EMBL" id="AKGD01000001">
    <property type="protein sequence ID" value="EIT70098.1"/>
    <property type="molecule type" value="Genomic_DNA"/>
</dbReference>
<dbReference type="STRING" id="1172194.WQQ_00480"/>
<dbReference type="InterPro" id="IPR036453">
    <property type="entry name" value="GluRdtase_dimer_dom_sf"/>
</dbReference>
<dbReference type="GO" id="GO:0050661">
    <property type="term" value="F:NADP binding"/>
    <property type="evidence" value="ECO:0007669"/>
    <property type="project" value="InterPro"/>
</dbReference>
<organism evidence="19 20">
    <name type="scientific">Hydrocarboniphaga effusa AP103</name>
    <dbReference type="NCBI Taxonomy" id="1172194"/>
    <lineage>
        <taxon>Bacteria</taxon>
        <taxon>Pseudomonadati</taxon>
        <taxon>Pseudomonadota</taxon>
        <taxon>Gammaproteobacteria</taxon>
        <taxon>Nevskiales</taxon>
        <taxon>Nevskiaceae</taxon>
        <taxon>Hydrocarboniphaga</taxon>
    </lineage>
</organism>
<feature type="domain" description="Glutamyl-tRNA reductase N-terminal" evidence="17">
    <location>
        <begin position="6"/>
        <end position="154"/>
    </location>
</feature>
<dbReference type="Gene3D" id="3.40.50.720">
    <property type="entry name" value="NAD(P)-binding Rossmann-like Domain"/>
    <property type="match status" value="1"/>
</dbReference>
<keyword evidence="5 9" id="KW-0560">Oxidoreductase</keyword>
<dbReference type="NCBIfam" id="TIGR01035">
    <property type="entry name" value="hemA"/>
    <property type="match status" value="1"/>
</dbReference>
<evidence type="ECO:0000256" key="10">
    <source>
        <dbReference type="PIRSR" id="PIRSR000445-1"/>
    </source>
</evidence>
<dbReference type="FunFam" id="3.30.460.30:FF:000001">
    <property type="entry name" value="Glutamyl-tRNA reductase"/>
    <property type="match status" value="1"/>
</dbReference>
<dbReference type="GO" id="GO:0019353">
    <property type="term" value="P:protoporphyrinogen IX biosynthetic process from glutamate"/>
    <property type="evidence" value="ECO:0007669"/>
    <property type="project" value="TreeGrafter"/>
</dbReference>
<evidence type="ECO:0000256" key="14">
    <source>
        <dbReference type="RuleBase" id="RU000584"/>
    </source>
</evidence>
<evidence type="ECO:0000256" key="6">
    <source>
        <dbReference type="ARBA" id="ARBA00023244"/>
    </source>
</evidence>
<dbReference type="Pfam" id="PF01488">
    <property type="entry name" value="Shikimate_DH"/>
    <property type="match status" value="1"/>
</dbReference>
<evidence type="ECO:0000313" key="18">
    <source>
        <dbReference type="EMBL" id="EIT69911.1"/>
    </source>
</evidence>
<dbReference type="Pfam" id="PF00745">
    <property type="entry name" value="GlutR_dimer"/>
    <property type="match status" value="1"/>
</dbReference>
<evidence type="ECO:0000256" key="5">
    <source>
        <dbReference type="ARBA" id="ARBA00023002"/>
    </source>
</evidence>
<dbReference type="PANTHER" id="PTHR43013">
    <property type="entry name" value="GLUTAMYL-TRNA REDUCTASE"/>
    <property type="match status" value="1"/>
</dbReference>
<dbReference type="FunFam" id="3.40.50.720:FF:000031">
    <property type="entry name" value="Glutamyl-tRNA reductase"/>
    <property type="match status" value="1"/>
</dbReference>
<feature type="domain" description="Tetrapyrrole biosynthesis glutamyl-tRNA reductase dimerisation" evidence="15">
    <location>
        <begin position="318"/>
        <end position="415"/>
    </location>
</feature>
<accession>I8T8N0</accession>
<dbReference type="RefSeq" id="WP_007183194.1">
    <property type="nucleotide sequence ID" value="NZ_AKGD01000001.1"/>
</dbReference>
<dbReference type="CDD" id="cd05213">
    <property type="entry name" value="NAD_bind_Glutamyl_tRNA_reduct"/>
    <property type="match status" value="1"/>
</dbReference>
<dbReference type="Pfam" id="PF05201">
    <property type="entry name" value="GlutR_N"/>
    <property type="match status" value="1"/>
</dbReference>
<feature type="binding site" evidence="9 11">
    <location>
        <begin position="49"/>
        <end position="52"/>
    </location>
    <ligand>
        <name>substrate</name>
    </ligand>
</feature>
<dbReference type="InterPro" id="IPR006151">
    <property type="entry name" value="Shikm_DH/Glu-tRNA_Rdtase"/>
</dbReference>
<evidence type="ECO:0000259" key="15">
    <source>
        <dbReference type="Pfam" id="PF00745"/>
    </source>
</evidence>
<comment type="pathway">
    <text evidence="1 9 14">Porphyrin-containing compound metabolism; protoporphyrin-IX biosynthesis; 5-aminolevulinate from L-glutamyl-tRNA(Glu): step 1/2.</text>
</comment>
<evidence type="ECO:0000259" key="17">
    <source>
        <dbReference type="Pfam" id="PF05201"/>
    </source>
</evidence>
<feature type="domain" description="Quinate/shikimate 5-dehydrogenase/glutamyl-tRNA reductase" evidence="16">
    <location>
        <begin position="170"/>
        <end position="304"/>
    </location>
</feature>
<dbReference type="Gene3D" id="3.30.460.30">
    <property type="entry name" value="Glutamyl-tRNA reductase, N-terminal domain"/>
    <property type="match status" value="1"/>
</dbReference>
<evidence type="ECO:0000313" key="19">
    <source>
        <dbReference type="EMBL" id="EIT70098.1"/>
    </source>
</evidence>
<evidence type="ECO:0000256" key="1">
    <source>
        <dbReference type="ARBA" id="ARBA00005059"/>
    </source>
</evidence>
<dbReference type="UniPathway" id="UPA00251">
    <property type="reaction ID" value="UER00316"/>
</dbReference>
<dbReference type="GO" id="GO:0008883">
    <property type="term" value="F:glutamyl-tRNA reductase activity"/>
    <property type="evidence" value="ECO:0007669"/>
    <property type="project" value="UniProtKB-UniRule"/>
</dbReference>
<dbReference type="InterPro" id="IPR015896">
    <property type="entry name" value="4pyrrol_synth_GluRdtase_dimer"/>
</dbReference>
<feature type="binding site" evidence="9 11">
    <location>
        <position position="107"/>
    </location>
    <ligand>
        <name>substrate</name>
    </ligand>
</feature>
<dbReference type="Proteomes" id="UP000003704">
    <property type="component" value="Unassembled WGS sequence"/>
</dbReference>
<dbReference type="HAMAP" id="MF_00087">
    <property type="entry name" value="Glu_tRNA_reductase"/>
    <property type="match status" value="1"/>
</dbReference>
<dbReference type="EC" id="1.2.1.70" evidence="3 9"/>
<evidence type="ECO:0000313" key="20">
    <source>
        <dbReference type="Proteomes" id="UP000003704"/>
    </source>
</evidence>
<comment type="caution">
    <text evidence="19">The sequence shown here is derived from an EMBL/GenBank/DDBJ whole genome shotgun (WGS) entry which is preliminary data.</text>
</comment>
<evidence type="ECO:0000256" key="4">
    <source>
        <dbReference type="ARBA" id="ARBA00022857"/>
    </source>
</evidence>
<evidence type="ECO:0000259" key="16">
    <source>
        <dbReference type="Pfam" id="PF01488"/>
    </source>
</evidence>
<evidence type="ECO:0000256" key="8">
    <source>
        <dbReference type="ARBA" id="ARBA00068659"/>
    </source>
</evidence>
<evidence type="ECO:0000256" key="2">
    <source>
        <dbReference type="ARBA" id="ARBA00005916"/>
    </source>
</evidence>
<keyword evidence="20" id="KW-1185">Reference proteome</keyword>
<sequence>MALITLGLSHHSAPVEARERLAFTEADLPAALARLRALPGVEEAAILSTCNRTEILAVAPVEDEAKLLEWWRRELNAPHDYLNQFVYTHRDQAAVLHSLRVASGLDSMVLGEPQILGQMKQSFATAQSQRVLGPVLSRLFQHAFAVAKLARSRTQVGAHPVSVAYAAVQMAKRIFADFRETTALLVGAGETVQLLARHLRGQGVGRLIVANRSLDKAEKLAREVHGYAIPLSDLPLYLPDADLLVSSTAARGHVIERDAMVAATKKRRRKPVFMIDLAMPRDIDPRIAQLEDVYLYTLDDLRDVVQDNMKARTEAAKQAEVLIGEYAIEFTRWLESRDAGTTIAQIRANARAHRDEVLEKARRRLASGASAEDVMAFVADTLSNKLLHAPSSKLRGASSVEQALLVTAARQLFDLPDEDA</sequence>
<dbReference type="SUPFAM" id="SSF69742">
    <property type="entry name" value="Glutamyl tRNA-reductase catalytic, N-terminal domain"/>
    <property type="match status" value="1"/>
</dbReference>
<comment type="similarity">
    <text evidence="2 9 14">Belongs to the glutamyl-tRNA reductase family.</text>
</comment>
<dbReference type="InterPro" id="IPR015895">
    <property type="entry name" value="4pyrrol_synth_GluRdtase_N"/>
</dbReference>
<dbReference type="InterPro" id="IPR000343">
    <property type="entry name" value="4pyrrol_synth_GluRdtase"/>
</dbReference>
<name>I8T8N0_9GAMM</name>
<evidence type="ECO:0000256" key="12">
    <source>
        <dbReference type="PIRSR" id="PIRSR000445-3"/>
    </source>
</evidence>
<reference evidence="19 20" key="1">
    <citation type="journal article" date="2012" name="J. Bacteriol.">
        <title>Genome Sequence of n-Alkane-Degrading Hydrocarboniphaga effusa Strain AP103T (ATCC BAA-332T).</title>
        <authorList>
            <person name="Chang H.K."/>
            <person name="Zylstra G.J."/>
            <person name="Chae J.C."/>
        </authorList>
    </citation>
    <scope>NUCLEOTIDE SEQUENCE [LARGE SCALE GENOMIC DNA]</scope>
    <source>
        <strain evidence="19 20">AP103</strain>
    </source>
</reference>
<dbReference type="PANTHER" id="PTHR43013:SF1">
    <property type="entry name" value="GLUTAMYL-TRNA REDUCTASE"/>
    <property type="match status" value="1"/>
</dbReference>
<dbReference type="InterPro" id="IPR036343">
    <property type="entry name" value="GluRdtase_N_sf"/>
</dbReference>
<gene>
    <name evidence="9" type="primary">hemA</name>
    <name evidence="18" type="ORF">WQQ_00480</name>
    <name evidence="19" type="ORF">WQQ_02350</name>
</gene>
<evidence type="ECO:0000256" key="13">
    <source>
        <dbReference type="PIRSR" id="PIRSR000445-4"/>
    </source>
</evidence>
<evidence type="ECO:0000256" key="7">
    <source>
        <dbReference type="ARBA" id="ARBA00047464"/>
    </source>
</evidence>
<keyword evidence="6 9" id="KW-0627">Porphyrin biosynthesis</keyword>
<reference evidence="19" key="2">
    <citation type="submission" date="2012-05" db="EMBL/GenBank/DDBJ databases">
        <authorList>
            <person name="Park J.-H."/>
            <person name="Zylstra G.J."/>
            <person name="Chae J.-C."/>
        </authorList>
    </citation>
    <scope>NUCLEOTIDE SEQUENCE</scope>
    <source>
        <strain evidence="19">AP103</strain>
    </source>
</reference>
<comment type="catalytic activity">
    <reaction evidence="7 9 14">
        <text>(S)-4-amino-5-oxopentanoate + tRNA(Glu) + NADP(+) = L-glutamyl-tRNA(Glu) + NADPH + H(+)</text>
        <dbReference type="Rhea" id="RHEA:12344"/>
        <dbReference type="Rhea" id="RHEA-COMP:9663"/>
        <dbReference type="Rhea" id="RHEA-COMP:9680"/>
        <dbReference type="ChEBI" id="CHEBI:15378"/>
        <dbReference type="ChEBI" id="CHEBI:57501"/>
        <dbReference type="ChEBI" id="CHEBI:57783"/>
        <dbReference type="ChEBI" id="CHEBI:58349"/>
        <dbReference type="ChEBI" id="CHEBI:78442"/>
        <dbReference type="ChEBI" id="CHEBI:78520"/>
        <dbReference type="EC" id="1.2.1.70"/>
    </reaction>
</comment>
<comment type="function">
    <text evidence="9">Catalyzes the NADPH-dependent reduction of glutamyl-tRNA(Glu) to glutamate 1-semialdehyde (GSA).</text>
</comment>
<feature type="binding site" evidence="9 12">
    <location>
        <begin position="187"/>
        <end position="192"/>
    </location>
    <ligand>
        <name>NADP(+)</name>
        <dbReference type="ChEBI" id="CHEBI:58349"/>
    </ligand>
</feature>
<dbReference type="InterPro" id="IPR036291">
    <property type="entry name" value="NAD(P)-bd_dom_sf"/>
</dbReference>
<feature type="binding site" evidence="9 11">
    <location>
        <begin position="112"/>
        <end position="114"/>
    </location>
    <ligand>
        <name>substrate</name>
    </ligand>
</feature>
<dbReference type="OrthoDB" id="110209at2"/>
<comment type="subunit">
    <text evidence="9">Homodimer.</text>
</comment>
<feature type="active site" description="Nucleophile" evidence="9 10">
    <location>
        <position position="50"/>
    </location>
</feature>
<dbReference type="SUPFAM" id="SSF69075">
    <property type="entry name" value="Glutamyl tRNA-reductase dimerization domain"/>
    <property type="match status" value="1"/>
</dbReference>
<dbReference type="PIRSF" id="PIRSF000445">
    <property type="entry name" value="4pyrrol_synth_GluRdtase"/>
    <property type="match status" value="1"/>
</dbReference>
<proteinExistence type="inferred from homology"/>
<comment type="miscellaneous">
    <text evidence="9">During catalysis, the active site Cys acts as a nucleophile attacking the alpha-carbonyl group of tRNA-bound glutamate with the formation of a thioester intermediate between enzyme and glutamate, and the concomitant release of tRNA(Glu). The thioester intermediate is finally reduced by direct hydride transfer from NADPH, to form the product GSA.</text>
</comment>
<dbReference type="PATRIC" id="fig|1172194.4.peg.223"/>
<protein>
    <recommendedName>
        <fullName evidence="8 9">Glutamyl-tRNA reductase</fullName>
        <shortName evidence="9">GluTR</shortName>
        <ecNumber evidence="3 9">1.2.1.70</ecNumber>
    </recommendedName>
</protein>
<evidence type="ECO:0000256" key="9">
    <source>
        <dbReference type="HAMAP-Rule" id="MF_00087"/>
    </source>
</evidence>
<evidence type="ECO:0000256" key="3">
    <source>
        <dbReference type="ARBA" id="ARBA00012970"/>
    </source>
</evidence>